<evidence type="ECO:0000256" key="1">
    <source>
        <dbReference type="ARBA" id="ARBA00007664"/>
    </source>
</evidence>
<keyword evidence="3" id="KW-0378">Hydrolase</keyword>
<evidence type="ECO:0000259" key="7">
    <source>
        <dbReference type="PROSITE" id="PS50240"/>
    </source>
</evidence>
<dbReference type="PROSITE" id="PS50240">
    <property type="entry name" value="TRYPSIN_DOM"/>
    <property type="match status" value="1"/>
</dbReference>
<feature type="domain" description="Peptidase S1" evidence="7">
    <location>
        <begin position="25"/>
        <end position="243"/>
    </location>
</feature>
<keyword evidence="9" id="KW-1185">Reference proteome</keyword>
<dbReference type="EMBL" id="CAKOFQ010007122">
    <property type="protein sequence ID" value="CAH1991691.1"/>
    <property type="molecule type" value="Genomic_DNA"/>
</dbReference>
<reference evidence="8" key="1">
    <citation type="submission" date="2022-03" db="EMBL/GenBank/DDBJ databases">
        <authorList>
            <person name="Sayadi A."/>
        </authorList>
    </citation>
    <scope>NUCLEOTIDE SEQUENCE</scope>
</reference>
<accession>A0A9P0LBU3</accession>
<evidence type="ECO:0000313" key="8">
    <source>
        <dbReference type="EMBL" id="CAH1991691.1"/>
    </source>
</evidence>
<dbReference type="InterPro" id="IPR050430">
    <property type="entry name" value="Peptidase_S1"/>
</dbReference>
<evidence type="ECO:0000256" key="4">
    <source>
        <dbReference type="ARBA" id="ARBA00022825"/>
    </source>
</evidence>
<evidence type="ECO:0000256" key="3">
    <source>
        <dbReference type="ARBA" id="ARBA00022801"/>
    </source>
</evidence>
<dbReference type="Gene3D" id="2.40.10.10">
    <property type="entry name" value="Trypsin-like serine proteases"/>
    <property type="match status" value="1"/>
</dbReference>
<feature type="signal peptide" evidence="6">
    <location>
        <begin position="1"/>
        <end position="18"/>
    </location>
</feature>
<dbReference type="PROSITE" id="PS00134">
    <property type="entry name" value="TRYPSIN_HIS"/>
    <property type="match status" value="1"/>
</dbReference>
<evidence type="ECO:0000256" key="6">
    <source>
        <dbReference type="SAM" id="SignalP"/>
    </source>
</evidence>
<dbReference type="Proteomes" id="UP001152888">
    <property type="component" value="Unassembled WGS sequence"/>
</dbReference>
<dbReference type="SMART" id="SM00020">
    <property type="entry name" value="Tryp_SPc"/>
    <property type="match status" value="1"/>
</dbReference>
<keyword evidence="2" id="KW-0645">Protease</keyword>
<dbReference type="InterPro" id="IPR001254">
    <property type="entry name" value="Trypsin_dom"/>
</dbReference>
<dbReference type="PANTHER" id="PTHR24276:SF98">
    <property type="entry name" value="FI18310P1-RELATED"/>
    <property type="match status" value="1"/>
</dbReference>
<sequence length="243" mass="26844">MYLLSVLIVVGVILKAECKVVQPRIVNGQVADVRQYPYMAILRHRGQFACGGALISPRTAITAAHCLYNPRTFKLYQGLQVFLEATGETIPASRLIPYPLYRHQRGLTKYDIGVIQLQRPSKLKRLPVLNREKRLEAPKTPAVLIGYGKTEVGSLSRRLRVTRTQVLRPGSVSFTFEVYNGKSGSCNGDSGSPAIEFSGQTPIVVGVTSGVPTVKGRTCDVIHDAQSYTSVSDFHSWITKWII</sequence>
<dbReference type="InterPro" id="IPR018114">
    <property type="entry name" value="TRYPSIN_HIS"/>
</dbReference>
<dbReference type="PANTHER" id="PTHR24276">
    <property type="entry name" value="POLYSERASE-RELATED"/>
    <property type="match status" value="1"/>
</dbReference>
<dbReference type="PRINTS" id="PR00722">
    <property type="entry name" value="CHYMOTRYPSIN"/>
</dbReference>
<feature type="chain" id="PRO_5040314854" description="Peptidase S1 domain-containing protein" evidence="6">
    <location>
        <begin position="19"/>
        <end position="243"/>
    </location>
</feature>
<comment type="similarity">
    <text evidence="1">Belongs to the peptidase S1 family.</text>
</comment>
<dbReference type="SUPFAM" id="SSF50494">
    <property type="entry name" value="Trypsin-like serine proteases"/>
    <property type="match status" value="1"/>
</dbReference>
<dbReference type="InterPro" id="IPR009003">
    <property type="entry name" value="Peptidase_S1_PA"/>
</dbReference>
<evidence type="ECO:0000256" key="2">
    <source>
        <dbReference type="ARBA" id="ARBA00022670"/>
    </source>
</evidence>
<gene>
    <name evidence="8" type="ORF">ACAOBT_LOCUS20443</name>
</gene>
<protein>
    <recommendedName>
        <fullName evidence="7">Peptidase S1 domain-containing protein</fullName>
    </recommendedName>
</protein>
<dbReference type="InterPro" id="IPR043504">
    <property type="entry name" value="Peptidase_S1_PA_chymotrypsin"/>
</dbReference>
<name>A0A9P0LBU3_ACAOB</name>
<dbReference type="OrthoDB" id="6744101at2759"/>
<proteinExistence type="inferred from homology"/>
<dbReference type="AlphaFoldDB" id="A0A9P0LBU3"/>
<evidence type="ECO:0000313" key="9">
    <source>
        <dbReference type="Proteomes" id="UP001152888"/>
    </source>
</evidence>
<dbReference type="InterPro" id="IPR001314">
    <property type="entry name" value="Peptidase_S1A"/>
</dbReference>
<keyword evidence="6" id="KW-0732">Signal</keyword>
<comment type="caution">
    <text evidence="8">The sequence shown here is derived from an EMBL/GenBank/DDBJ whole genome shotgun (WGS) entry which is preliminary data.</text>
</comment>
<dbReference type="Pfam" id="PF00089">
    <property type="entry name" value="Trypsin"/>
    <property type="match status" value="1"/>
</dbReference>
<dbReference type="GO" id="GO:0006508">
    <property type="term" value="P:proteolysis"/>
    <property type="evidence" value="ECO:0007669"/>
    <property type="project" value="UniProtKB-KW"/>
</dbReference>
<keyword evidence="4" id="KW-0720">Serine protease</keyword>
<dbReference type="GO" id="GO:0004252">
    <property type="term" value="F:serine-type endopeptidase activity"/>
    <property type="evidence" value="ECO:0007669"/>
    <property type="project" value="InterPro"/>
</dbReference>
<organism evidence="8 9">
    <name type="scientific">Acanthoscelides obtectus</name>
    <name type="common">Bean weevil</name>
    <name type="synonym">Bruchus obtectus</name>
    <dbReference type="NCBI Taxonomy" id="200917"/>
    <lineage>
        <taxon>Eukaryota</taxon>
        <taxon>Metazoa</taxon>
        <taxon>Ecdysozoa</taxon>
        <taxon>Arthropoda</taxon>
        <taxon>Hexapoda</taxon>
        <taxon>Insecta</taxon>
        <taxon>Pterygota</taxon>
        <taxon>Neoptera</taxon>
        <taxon>Endopterygota</taxon>
        <taxon>Coleoptera</taxon>
        <taxon>Polyphaga</taxon>
        <taxon>Cucujiformia</taxon>
        <taxon>Chrysomeloidea</taxon>
        <taxon>Chrysomelidae</taxon>
        <taxon>Bruchinae</taxon>
        <taxon>Bruchini</taxon>
        <taxon>Acanthoscelides</taxon>
    </lineage>
</organism>
<keyword evidence="5" id="KW-1015">Disulfide bond</keyword>
<evidence type="ECO:0000256" key="5">
    <source>
        <dbReference type="ARBA" id="ARBA00023157"/>
    </source>
</evidence>